<name>A0AAP0GHX5_9ASTR</name>
<reference evidence="6 7" key="1">
    <citation type="submission" date="2024-04" db="EMBL/GenBank/DDBJ databases">
        <title>The reference genome of an endangered Asteraceae, Deinandra increscens subsp. villosa, native to the Central Coast of California.</title>
        <authorList>
            <person name="Guilliams M."/>
            <person name="Hasenstab-Lehman K."/>
            <person name="Meyer R."/>
            <person name="Mcevoy S."/>
        </authorList>
    </citation>
    <scope>NUCLEOTIDE SEQUENCE [LARGE SCALE GENOMIC DNA]</scope>
    <source>
        <tissue evidence="6">Leaf</tissue>
    </source>
</reference>
<accession>A0AAP0GHX5</accession>
<evidence type="ECO:0000256" key="2">
    <source>
        <dbReference type="ARBA" id="ARBA00022761"/>
    </source>
</evidence>
<evidence type="ECO:0000256" key="3">
    <source>
        <dbReference type="ARBA" id="ARBA00023129"/>
    </source>
</evidence>
<organism evidence="6 7">
    <name type="scientific">Deinandra increscens subsp. villosa</name>
    <dbReference type="NCBI Taxonomy" id="3103831"/>
    <lineage>
        <taxon>Eukaryota</taxon>
        <taxon>Viridiplantae</taxon>
        <taxon>Streptophyta</taxon>
        <taxon>Embryophyta</taxon>
        <taxon>Tracheophyta</taxon>
        <taxon>Spermatophyta</taxon>
        <taxon>Magnoliopsida</taxon>
        <taxon>eudicotyledons</taxon>
        <taxon>Gunneridae</taxon>
        <taxon>Pentapetalae</taxon>
        <taxon>asterids</taxon>
        <taxon>campanulids</taxon>
        <taxon>Asterales</taxon>
        <taxon>Asteraceae</taxon>
        <taxon>Asteroideae</taxon>
        <taxon>Heliantheae alliance</taxon>
        <taxon>Madieae</taxon>
        <taxon>Madiinae</taxon>
        <taxon>Deinandra</taxon>
    </lineage>
</organism>
<feature type="signal peptide" evidence="4">
    <location>
        <begin position="1"/>
        <end position="23"/>
    </location>
</feature>
<dbReference type="GO" id="GO:0045735">
    <property type="term" value="F:nutrient reservoir activity"/>
    <property type="evidence" value="ECO:0007669"/>
    <property type="project" value="UniProtKB-KW"/>
</dbReference>
<dbReference type="InterPro" id="IPR000617">
    <property type="entry name" value="Napin/2SS/CON"/>
</dbReference>
<dbReference type="InterPro" id="IPR016140">
    <property type="entry name" value="Bifunc_inhib/LTP/seed_store"/>
</dbReference>
<comment type="caution">
    <text evidence="6">The sequence shown here is derived from an EMBL/GenBank/DDBJ whole genome shotgun (WGS) entry which is preliminary data.</text>
</comment>
<dbReference type="PANTHER" id="PTHR35496">
    <property type="entry name" value="2S SEED STORAGE PROTEIN 1-RELATED"/>
    <property type="match status" value="1"/>
</dbReference>
<dbReference type="Gene3D" id="1.10.110.10">
    <property type="entry name" value="Plant lipid-transfer and hydrophobic proteins"/>
    <property type="match status" value="1"/>
</dbReference>
<dbReference type="Pfam" id="PF00234">
    <property type="entry name" value="Tryp_alpha_amyl"/>
    <property type="match status" value="1"/>
</dbReference>
<gene>
    <name evidence="6" type="ORF">SSX86_031155</name>
</gene>
<dbReference type="EMBL" id="JBCNJP010004412">
    <property type="protein sequence ID" value="KAK9049876.1"/>
    <property type="molecule type" value="Genomic_DNA"/>
</dbReference>
<dbReference type="SMART" id="SM00499">
    <property type="entry name" value="AAI"/>
    <property type="match status" value="1"/>
</dbReference>
<keyword evidence="4" id="KW-0732">Signal</keyword>
<sequence>MAKLALLALTLTAIVALASVVSAYRTTIITTTTIDENRRGGSQGGQCRMQIPMEQLSHCQMHLAEGIMSRSDEMNPRRRGQQEHLQQCCSQLNRVSGQCQCEAIQQVFDQARQQGDVMEMRQMLSKAQRLPTDCRLEVQDCPIRSPRVV</sequence>
<evidence type="ECO:0000313" key="7">
    <source>
        <dbReference type="Proteomes" id="UP001408789"/>
    </source>
</evidence>
<keyword evidence="3" id="KW-0708">Seed storage protein</keyword>
<protein>
    <recommendedName>
        <fullName evidence="5">Bifunctional inhibitor/plant lipid transfer protein/seed storage helical domain-containing protein</fullName>
    </recommendedName>
</protein>
<proteinExistence type="inferred from homology"/>
<comment type="similarity">
    <text evidence="1">Belongs to the 2S seed storage albumins family.</text>
</comment>
<keyword evidence="2" id="KW-0758">Storage protein</keyword>
<evidence type="ECO:0000259" key="5">
    <source>
        <dbReference type="SMART" id="SM00499"/>
    </source>
</evidence>
<evidence type="ECO:0000256" key="4">
    <source>
        <dbReference type="SAM" id="SignalP"/>
    </source>
</evidence>
<evidence type="ECO:0000256" key="1">
    <source>
        <dbReference type="ARBA" id="ARBA00008262"/>
    </source>
</evidence>
<dbReference type="Proteomes" id="UP001408789">
    <property type="component" value="Unassembled WGS sequence"/>
</dbReference>
<feature type="chain" id="PRO_5042885489" description="Bifunctional inhibitor/plant lipid transfer protein/seed storage helical domain-containing protein" evidence="4">
    <location>
        <begin position="24"/>
        <end position="149"/>
    </location>
</feature>
<dbReference type="InterPro" id="IPR036312">
    <property type="entry name" value="Bifun_inhib/LTP/seed_sf"/>
</dbReference>
<dbReference type="PANTHER" id="PTHR35496:SF4">
    <property type="entry name" value="2S SULFUR-RICH SEED STORAGE PROTEIN 2-LIKE"/>
    <property type="match status" value="1"/>
</dbReference>
<dbReference type="AlphaFoldDB" id="A0AAP0GHX5"/>
<feature type="domain" description="Bifunctional inhibitor/plant lipid transfer protein/seed storage helical" evidence="5">
    <location>
        <begin position="47"/>
        <end position="141"/>
    </location>
</feature>
<keyword evidence="7" id="KW-1185">Reference proteome</keyword>
<evidence type="ECO:0000313" key="6">
    <source>
        <dbReference type="EMBL" id="KAK9049876.1"/>
    </source>
</evidence>
<dbReference type="SUPFAM" id="SSF47699">
    <property type="entry name" value="Bifunctional inhibitor/lipid-transfer protein/seed storage 2S albumin"/>
    <property type="match status" value="1"/>
</dbReference>